<feature type="region of interest" description="Disordered" evidence="1">
    <location>
        <begin position="197"/>
        <end position="221"/>
    </location>
</feature>
<keyword evidence="2" id="KW-1133">Transmembrane helix</keyword>
<keyword evidence="2" id="KW-0812">Transmembrane</keyword>
<dbReference type="AlphaFoldDB" id="W9Y487"/>
<keyword evidence="2" id="KW-0472">Membrane</keyword>
<accession>W9Y487</accession>
<name>W9Y487_9EURO</name>
<keyword evidence="3" id="KW-0732">Signal</keyword>
<keyword evidence="5" id="KW-1185">Reference proteome</keyword>
<evidence type="ECO:0000256" key="2">
    <source>
        <dbReference type="SAM" id="Phobius"/>
    </source>
</evidence>
<feature type="region of interest" description="Disordered" evidence="1">
    <location>
        <begin position="128"/>
        <end position="157"/>
    </location>
</feature>
<organism evidence="4 5">
    <name type="scientific">Capronia epimyces CBS 606.96</name>
    <dbReference type="NCBI Taxonomy" id="1182542"/>
    <lineage>
        <taxon>Eukaryota</taxon>
        <taxon>Fungi</taxon>
        <taxon>Dikarya</taxon>
        <taxon>Ascomycota</taxon>
        <taxon>Pezizomycotina</taxon>
        <taxon>Eurotiomycetes</taxon>
        <taxon>Chaetothyriomycetidae</taxon>
        <taxon>Chaetothyriales</taxon>
        <taxon>Herpotrichiellaceae</taxon>
        <taxon>Capronia</taxon>
    </lineage>
</organism>
<feature type="signal peptide" evidence="3">
    <location>
        <begin position="1"/>
        <end position="23"/>
    </location>
</feature>
<evidence type="ECO:0000313" key="5">
    <source>
        <dbReference type="Proteomes" id="UP000019478"/>
    </source>
</evidence>
<evidence type="ECO:0000256" key="3">
    <source>
        <dbReference type="SAM" id="SignalP"/>
    </source>
</evidence>
<dbReference type="RefSeq" id="XP_007732911.1">
    <property type="nucleotide sequence ID" value="XM_007734721.1"/>
</dbReference>
<evidence type="ECO:0000256" key="1">
    <source>
        <dbReference type="SAM" id="MobiDB-lite"/>
    </source>
</evidence>
<dbReference type="EMBL" id="AMGY01000003">
    <property type="protein sequence ID" value="EXJ87632.1"/>
    <property type="molecule type" value="Genomic_DNA"/>
</dbReference>
<feature type="chain" id="PRO_5004934459" evidence="3">
    <location>
        <begin position="24"/>
        <end position="221"/>
    </location>
</feature>
<feature type="compositionally biased region" description="Basic residues" evidence="1">
    <location>
        <begin position="59"/>
        <end position="73"/>
    </location>
</feature>
<dbReference type="HOGENOM" id="CLU_1090492_0_0_1"/>
<feature type="compositionally biased region" description="Low complexity" evidence="1">
    <location>
        <begin position="128"/>
        <end position="140"/>
    </location>
</feature>
<sequence length="221" mass="22817">MARLLAALFTFTIFVLPSVFAHAQAPHMHHSLALSALVVVPNIFAPAVSAYVVTVPPGHKRNTLQDRKNHKHNSAAQTGAGANSTVAAANATDVSAVANSTATSVNATAGTNTTVDATADTNATADATANSTSTTTTNKGTGSGKKGHHANAKANANANGDTVTTLIIDGIFNKHKREARPVPDLQTGPGVIAKAAKREPSSRKENVVRRGRAAAYHERAF</sequence>
<evidence type="ECO:0000313" key="4">
    <source>
        <dbReference type="EMBL" id="EXJ87632.1"/>
    </source>
</evidence>
<comment type="caution">
    <text evidence="4">The sequence shown here is derived from an EMBL/GenBank/DDBJ whole genome shotgun (WGS) entry which is preliminary data.</text>
</comment>
<reference evidence="4 5" key="1">
    <citation type="submission" date="2013-03" db="EMBL/GenBank/DDBJ databases">
        <title>The Genome Sequence of Capronia epimyces CBS 606.96.</title>
        <authorList>
            <consortium name="The Broad Institute Genomics Platform"/>
            <person name="Cuomo C."/>
            <person name="de Hoog S."/>
            <person name="Gorbushina A."/>
            <person name="Walker B."/>
            <person name="Young S.K."/>
            <person name="Zeng Q."/>
            <person name="Gargeya S."/>
            <person name="Fitzgerald M."/>
            <person name="Haas B."/>
            <person name="Abouelleil A."/>
            <person name="Allen A.W."/>
            <person name="Alvarado L."/>
            <person name="Arachchi H.M."/>
            <person name="Berlin A.M."/>
            <person name="Chapman S.B."/>
            <person name="Gainer-Dewar J."/>
            <person name="Goldberg J."/>
            <person name="Griggs A."/>
            <person name="Gujja S."/>
            <person name="Hansen M."/>
            <person name="Howarth C."/>
            <person name="Imamovic A."/>
            <person name="Ireland A."/>
            <person name="Larimer J."/>
            <person name="McCowan C."/>
            <person name="Murphy C."/>
            <person name="Pearson M."/>
            <person name="Poon T.W."/>
            <person name="Priest M."/>
            <person name="Roberts A."/>
            <person name="Saif S."/>
            <person name="Shea T."/>
            <person name="Sisk P."/>
            <person name="Sykes S."/>
            <person name="Wortman J."/>
            <person name="Nusbaum C."/>
            <person name="Birren B."/>
        </authorList>
    </citation>
    <scope>NUCLEOTIDE SEQUENCE [LARGE SCALE GENOMIC DNA]</scope>
    <source>
        <strain evidence="4 5">CBS 606.96</strain>
    </source>
</reference>
<feature type="transmembrane region" description="Helical" evidence="2">
    <location>
        <begin position="31"/>
        <end position="53"/>
    </location>
</feature>
<protein>
    <submittedName>
        <fullName evidence="4">Uncharacterized protein</fullName>
    </submittedName>
</protein>
<dbReference type="GeneID" id="19168711"/>
<dbReference type="OrthoDB" id="10576947at2759"/>
<proteinExistence type="predicted"/>
<feature type="region of interest" description="Disordered" evidence="1">
    <location>
        <begin position="59"/>
        <end position="83"/>
    </location>
</feature>
<feature type="compositionally biased region" description="Basic and acidic residues" evidence="1">
    <location>
        <begin position="197"/>
        <end position="208"/>
    </location>
</feature>
<dbReference type="Proteomes" id="UP000019478">
    <property type="component" value="Unassembled WGS sequence"/>
</dbReference>
<gene>
    <name evidence="4" type="ORF">A1O3_04593</name>
</gene>